<comment type="caution">
    <text evidence="1">The sequence shown here is derived from an EMBL/GenBank/DDBJ whole genome shotgun (WGS) entry which is preliminary data.</text>
</comment>
<dbReference type="EMBL" id="PNBA02000005">
    <property type="protein sequence ID" value="KAG6425699.1"/>
    <property type="molecule type" value="Genomic_DNA"/>
</dbReference>
<reference evidence="1" key="1">
    <citation type="submission" date="2018-01" db="EMBL/GenBank/DDBJ databases">
        <authorList>
            <person name="Mao J.F."/>
        </authorList>
    </citation>
    <scope>NUCLEOTIDE SEQUENCE</scope>
    <source>
        <strain evidence="1">Huo1</strain>
        <tissue evidence="1">Leaf</tissue>
    </source>
</reference>
<protein>
    <submittedName>
        <fullName evidence="1">Uncharacterized protein</fullName>
    </submittedName>
</protein>
<name>A0A8X9A3Q0_SALSN</name>
<keyword evidence="2" id="KW-1185">Reference proteome</keyword>
<dbReference type="Proteomes" id="UP000298416">
    <property type="component" value="Unassembled WGS sequence"/>
</dbReference>
<evidence type="ECO:0000313" key="2">
    <source>
        <dbReference type="Proteomes" id="UP000298416"/>
    </source>
</evidence>
<sequence length="85" mass="9263">MTSSQMFLSMTEEFDMGDVLISGKQSSGITEVTFLVFDALHLFPISDVALNHGLVCLRLQPDNIYGQLGVCATHGARLVLVFIDS</sequence>
<reference evidence="1" key="2">
    <citation type="submission" date="2020-08" db="EMBL/GenBank/DDBJ databases">
        <title>Plant Genome Project.</title>
        <authorList>
            <person name="Zhang R.-G."/>
        </authorList>
    </citation>
    <scope>NUCLEOTIDE SEQUENCE</scope>
    <source>
        <strain evidence="1">Huo1</strain>
        <tissue evidence="1">Leaf</tissue>
    </source>
</reference>
<dbReference type="AlphaFoldDB" id="A0A8X9A3Q0"/>
<proteinExistence type="predicted"/>
<accession>A0A8X9A3Q0</accession>
<evidence type="ECO:0000313" key="1">
    <source>
        <dbReference type="EMBL" id="KAG6425699.1"/>
    </source>
</evidence>
<gene>
    <name evidence="1" type="ORF">SASPL_116145</name>
</gene>
<organism evidence="1">
    <name type="scientific">Salvia splendens</name>
    <name type="common">Scarlet sage</name>
    <dbReference type="NCBI Taxonomy" id="180675"/>
    <lineage>
        <taxon>Eukaryota</taxon>
        <taxon>Viridiplantae</taxon>
        <taxon>Streptophyta</taxon>
        <taxon>Embryophyta</taxon>
        <taxon>Tracheophyta</taxon>
        <taxon>Spermatophyta</taxon>
        <taxon>Magnoliopsida</taxon>
        <taxon>eudicotyledons</taxon>
        <taxon>Gunneridae</taxon>
        <taxon>Pentapetalae</taxon>
        <taxon>asterids</taxon>
        <taxon>lamiids</taxon>
        <taxon>Lamiales</taxon>
        <taxon>Lamiaceae</taxon>
        <taxon>Nepetoideae</taxon>
        <taxon>Mentheae</taxon>
        <taxon>Salviinae</taxon>
        <taxon>Salvia</taxon>
        <taxon>Salvia subgen. Calosphace</taxon>
        <taxon>core Calosphace</taxon>
    </lineage>
</organism>